<evidence type="ECO:0000313" key="2">
    <source>
        <dbReference type="Proteomes" id="UP001523262"/>
    </source>
</evidence>
<name>A0ABT0WHI8_9BACI</name>
<organism evidence="1 2">
    <name type="scientific">Neobacillus pocheonensis</name>
    <dbReference type="NCBI Taxonomy" id="363869"/>
    <lineage>
        <taxon>Bacteria</taxon>
        <taxon>Bacillati</taxon>
        <taxon>Bacillota</taxon>
        <taxon>Bacilli</taxon>
        <taxon>Bacillales</taxon>
        <taxon>Bacillaceae</taxon>
        <taxon>Neobacillus</taxon>
    </lineage>
</organism>
<dbReference type="Proteomes" id="UP001523262">
    <property type="component" value="Unassembled WGS sequence"/>
</dbReference>
<keyword evidence="2" id="KW-1185">Reference proteome</keyword>
<proteinExistence type="predicted"/>
<evidence type="ECO:0000313" key="1">
    <source>
        <dbReference type="EMBL" id="MCM2535786.1"/>
    </source>
</evidence>
<reference evidence="1 2" key="1">
    <citation type="submission" date="2022-06" db="EMBL/GenBank/DDBJ databases">
        <authorList>
            <person name="Jeon C.O."/>
        </authorList>
    </citation>
    <scope>NUCLEOTIDE SEQUENCE [LARGE SCALE GENOMIC DNA]</scope>
    <source>
        <strain evidence="1 2">KCTC 13943</strain>
    </source>
</reference>
<gene>
    <name evidence="1" type="ORF">NDK43_30295</name>
</gene>
<comment type="caution">
    <text evidence="1">The sequence shown here is derived from an EMBL/GenBank/DDBJ whole genome shotgun (WGS) entry which is preliminary data.</text>
</comment>
<sequence>MGRDLGSIYNELTVIKMKDLEECNKELNEGNHSSIIKKALITYKSELLESLEMYDHYLDV</sequence>
<dbReference type="EMBL" id="JAMQCR010000003">
    <property type="protein sequence ID" value="MCM2535786.1"/>
    <property type="molecule type" value="Genomic_DNA"/>
</dbReference>
<protein>
    <submittedName>
        <fullName evidence="1">Uncharacterized protein</fullName>
    </submittedName>
</protein>
<accession>A0ABT0WHI8</accession>